<evidence type="ECO:0000256" key="4">
    <source>
        <dbReference type="ARBA" id="ARBA00022692"/>
    </source>
</evidence>
<dbReference type="GO" id="GO:0016887">
    <property type="term" value="F:ATP hydrolysis activity"/>
    <property type="evidence" value="ECO:0007669"/>
    <property type="project" value="InterPro"/>
</dbReference>
<feature type="domain" description="ABC transporter" evidence="11">
    <location>
        <begin position="172"/>
        <end position="406"/>
    </location>
</feature>
<feature type="transmembrane region" description="Helical" evidence="10">
    <location>
        <begin position="77"/>
        <end position="96"/>
    </location>
</feature>
<dbReference type="GO" id="GO:0005774">
    <property type="term" value="C:vacuolar membrane"/>
    <property type="evidence" value="ECO:0007669"/>
    <property type="project" value="UniProtKB-SubCell"/>
</dbReference>
<dbReference type="EMBL" id="CASHTH010004246">
    <property type="protein sequence ID" value="CAI8055098.1"/>
    <property type="molecule type" value="Genomic_DNA"/>
</dbReference>
<keyword evidence="9 10" id="KW-0472">Membrane</keyword>
<feature type="non-terminal residue" evidence="13">
    <location>
        <position position="1"/>
    </location>
</feature>
<keyword evidence="14" id="KW-1185">Reference proteome</keyword>
<dbReference type="PROSITE" id="PS00211">
    <property type="entry name" value="ABC_TRANSPORTER_1"/>
    <property type="match status" value="1"/>
</dbReference>
<evidence type="ECO:0000256" key="10">
    <source>
        <dbReference type="SAM" id="Phobius"/>
    </source>
</evidence>
<dbReference type="PROSITE" id="PS50929">
    <property type="entry name" value="ABC_TM1F"/>
    <property type="match status" value="1"/>
</dbReference>
<dbReference type="AlphaFoldDB" id="A0AA35TWA8"/>
<keyword evidence="7" id="KW-0067">ATP-binding</keyword>
<dbReference type="Pfam" id="PF00664">
    <property type="entry name" value="ABC_membrane"/>
    <property type="match status" value="1"/>
</dbReference>
<gene>
    <name evidence="13" type="ORF">GBAR_LOCUS30080</name>
</gene>
<comment type="subcellular location">
    <subcellularLocation>
        <location evidence="1">Vacuole membrane</location>
        <topology evidence="1">Multi-pass membrane protein</topology>
    </subcellularLocation>
</comment>
<dbReference type="CDD" id="cd03244">
    <property type="entry name" value="ABCC_MRP_domain2"/>
    <property type="match status" value="1"/>
</dbReference>
<evidence type="ECO:0000256" key="2">
    <source>
        <dbReference type="ARBA" id="ARBA00009726"/>
    </source>
</evidence>
<evidence type="ECO:0000256" key="6">
    <source>
        <dbReference type="ARBA" id="ARBA00022741"/>
    </source>
</evidence>
<dbReference type="Proteomes" id="UP001174909">
    <property type="component" value="Unassembled WGS sequence"/>
</dbReference>
<evidence type="ECO:0000259" key="11">
    <source>
        <dbReference type="PROSITE" id="PS50893"/>
    </source>
</evidence>
<evidence type="ECO:0000313" key="13">
    <source>
        <dbReference type="EMBL" id="CAI8055098.1"/>
    </source>
</evidence>
<dbReference type="InterPro" id="IPR003439">
    <property type="entry name" value="ABC_transporter-like_ATP-bd"/>
</dbReference>
<dbReference type="GO" id="GO:0140359">
    <property type="term" value="F:ABC-type transporter activity"/>
    <property type="evidence" value="ECO:0007669"/>
    <property type="project" value="InterPro"/>
</dbReference>
<dbReference type="InterPro" id="IPR027417">
    <property type="entry name" value="P-loop_NTPase"/>
</dbReference>
<comment type="caution">
    <text evidence="13">The sequence shown here is derived from an EMBL/GenBank/DDBJ whole genome shotgun (WGS) entry which is preliminary data.</text>
</comment>
<evidence type="ECO:0000256" key="9">
    <source>
        <dbReference type="ARBA" id="ARBA00023136"/>
    </source>
</evidence>
<comment type="similarity">
    <text evidence="2">Belongs to the ABC transporter superfamily. ABCC family. Conjugate transporter (TC 3.A.1.208) subfamily.</text>
</comment>
<evidence type="ECO:0000259" key="12">
    <source>
        <dbReference type="PROSITE" id="PS50929"/>
    </source>
</evidence>
<protein>
    <submittedName>
        <fullName evidence="13">Multidrug resistance-associated protein 1</fullName>
    </submittedName>
</protein>
<dbReference type="InterPro" id="IPR003593">
    <property type="entry name" value="AAA+_ATPase"/>
</dbReference>
<evidence type="ECO:0000256" key="7">
    <source>
        <dbReference type="ARBA" id="ARBA00022840"/>
    </source>
</evidence>
<dbReference type="SUPFAM" id="SSF52540">
    <property type="entry name" value="P-loop containing nucleoside triphosphate hydrolases"/>
    <property type="match status" value="1"/>
</dbReference>
<keyword evidence="6" id="KW-0547">Nucleotide-binding</keyword>
<accession>A0AA35TWA8</accession>
<keyword evidence="3" id="KW-0813">Transport</keyword>
<dbReference type="InterPro" id="IPR011527">
    <property type="entry name" value="ABC1_TM_dom"/>
</dbReference>
<dbReference type="InterPro" id="IPR017871">
    <property type="entry name" value="ABC_transporter-like_CS"/>
</dbReference>
<evidence type="ECO:0000256" key="3">
    <source>
        <dbReference type="ARBA" id="ARBA00022448"/>
    </source>
</evidence>
<evidence type="ECO:0000256" key="5">
    <source>
        <dbReference type="ARBA" id="ARBA00022737"/>
    </source>
</evidence>
<name>A0AA35TWA8_GEOBA</name>
<dbReference type="PROSITE" id="PS50893">
    <property type="entry name" value="ABC_TRANSPORTER_2"/>
    <property type="match status" value="1"/>
</dbReference>
<dbReference type="Gene3D" id="3.40.50.300">
    <property type="entry name" value="P-loop containing nucleotide triphosphate hydrolases"/>
    <property type="match status" value="1"/>
</dbReference>
<dbReference type="PANTHER" id="PTHR24223">
    <property type="entry name" value="ATP-BINDING CASSETTE SUB-FAMILY C"/>
    <property type="match status" value="1"/>
</dbReference>
<proteinExistence type="inferred from homology"/>
<dbReference type="PANTHER" id="PTHR24223:SF443">
    <property type="entry name" value="MULTIDRUG-RESISTANCE LIKE PROTEIN 1, ISOFORM I"/>
    <property type="match status" value="1"/>
</dbReference>
<feature type="domain" description="ABC transmembrane type-1" evidence="12">
    <location>
        <begin position="1"/>
        <end position="135"/>
    </location>
</feature>
<evidence type="ECO:0000313" key="14">
    <source>
        <dbReference type="Proteomes" id="UP001174909"/>
    </source>
</evidence>
<sequence>VQRFYVATSRQLKRVESITRSPIYTHFQESITGASSIRAYGQQVRFIEESERRVDNNQIAYYPSICANRWLAIRLEFIGNLIILFAALFAVIQSIYGESLHLPISAGLVGLSISYALQVTQSLNMMVRMTSELETNIVAVERTKEYADTENEAPAIVPDNRPPDGWPTHGHVKFDRYSTRYREGLDLVIRDIQAEVPGGTKVGIVGRTGAGKSSLTLALFRIIEPASGSIVIDHCNVAALGLQDLRSRITIIPQDPVLFSGTLRVNLDPFESYSDQDVWAALESSHLKAFVSSLPEKLLYPIAEGGENLSVGQRQLVCLARALLRKTKVLVLDEATAAVDLETDDLIQKTIRSEFADCTILTIAHRLNTIMDYDRILVLDAGQMKEFAAPNELLSNKKSSFYSMAKDAGLVA</sequence>
<evidence type="ECO:0000256" key="1">
    <source>
        <dbReference type="ARBA" id="ARBA00004128"/>
    </source>
</evidence>
<dbReference type="GO" id="GO:0005524">
    <property type="term" value="F:ATP binding"/>
    <property type="evidence" value="ECO:0007669"/>
    <property type="project" value="UniProtKB-KW"/>
</dbReference>
<reference evidence="13" key="1">
    <citation type="submission" date="2023-03" db="EMBL/GenBank/DDBJ databases">
        <authorList>
            <person name="Steffen K."/>
            <person name="Cardenas P."/>
        </authorList>
    </citation>
    <scope>NUCLEOTIDE SEQUENCE</scope>
</reference>
<keyword evidence="8 10" id="KW-1133">Transmembrane helix</keyword>
<dbReference type="SUPFAM" id="SSF90123">
    <property type="entry name" value="ABC transporter transmembrane region"/>
    <property type="match status" value="1"/>
</dbReference>
<dbReference type="Gene3D" id="1.20.1560.10">
    <property type="entry name" value="ABC transporter type 1, transmembrane domain"/>
    <property type="match status" value="1"/>
</dbReference>
<feature type="transmembrane region" description="Helical" evidence="10">
    <location>
        <begin position="102"/>
        <end position="120"/>
    </location>
</feature>
<dbReference type="SMART" id="SM00382">
    <property type="entry name" value="AAA"/>
    <property type="match status" value="1"/>
</dbReference>
<keyword evidence="5" id="KW-0677">Repeat</keyword>
<dbReference type="Pfam" id="PF00005">
    <property type="entry name" value="ABC_tran"/>
    <property type="match status" value="1"/>
</dbReference>
<dbReference type="InterPro" id="IPR036640">
    <property type="entry name" value="ABC1_TM_sf"/>
</dbReference>
<dbReference type="FunFam" id="3.40.50.300:FF:000074">
    <property type="entry name" value="Multidrug resistance-associated protein 5 isoform 1"/>
    <property type="match status" value="1"/>
</dbReference>
<dbReference type="InterPro" id="IPR050173">
    <property type="entry name" value="ABC_transporter_C-like"/>
</dbReference>
<keyword evidence="4 10" id="KW-0812">Transmembrane</keyword>
<evidence type="ECO:0000256" key="8">
    <source>
        <dbReference type="ARBA" id="ARBA00022989"/>
    </source>
</evidence>
<organism evidence="13 14">
    <name type="scientific">Geodia barretti</name>
    <name type="common">Barrett's horny sponge</name>
    <dbReference type="NCBI Taxonomy" id="519541"/>
    <lineage>
        <taxon>Eukaryota</taxon>
        <taxon>Metazoa</taxon>
        <taxon>Porifera</taxon>
        <taxon>Demospongiae</taxon>
        <taxon>Heteroscleromorpha</taxon>
        <taxon>Tetractinellida</taxon>
        <taxon>Astrophorina</taxon>
        <taxon>Geodiidae</taxon>
        <taxon>Geodia</taxon>
    </lineage>
</organism>